<dbReference type="Proteomes" id="UP000502248">
    <property type="component" value="Chromosome"/>
</dbReference>
<evidence type="ECO:0000313" key="1">
    <source>
        <dbReference type="EMBL" id="QJD84370.1"/>
    </source>
</evidence>
<dbReference type="RefSeq" id="WP_169280654.1">
    <property type="nucleotide sequence ID" value="NZ_CP051680.1"/>
</dbReference>
<evidence type="ECO:0000313" key="2">
    <source>
        <dbReference type="Proteomes" id="UP000502248"/>
    </source>
</evidence>
<name>A0A7Z2VJZ8_9BACL</name>
<gene>
    <name evidence="1" type="ORF">HH215_15090</name>
</gene>
<organism evidence="1 2">
    <name type="scientific">Cohnella herbarum</name>
    <dbReference type="NCBI Taxonomy" id="2728023"/>
    <lineage>
        <taxon>Bacteria</taxon>
        <taxon>Bacillati</taxon>
        <taxon>Bacillota</taxon>
        <taxon>Bacilli</taxon>
        <taxon>Bacillales</taxon>
        <taxon>Paenibacillaceae</taxon>
        <taxon>Cohnella</taxon>
    </lineage>
</organism>
<keyword evidence="2" id="KW-1185">Reference proteome</keyword>
<accession>A0A7Z2VJZ8</accession>
<dbReference type="AlphaFoldDB" id="A0A7Z2VJZ8"/>
<sequence length="113" mass="12382">MGLAQARDLLEDLANEARKVDAMIVMNEMTEMNGVLDRKLRIAAVRLEVSLGAGAGLIRIDRPSRVEQISLGTEMSPAQRGIAAVEARVEEVSPFSVWAELKVNGWKSVYLTT</sequence>
<dbReference type="KEGG" id="cheb:HH215_15090"/>
<dbReference type="EMBL" id="CP051680">
    <property type="protein sequence ID" value="QJD84370.1"/>
    <property type="molecule type" value="Genomic_DNA"/>
</dbReference>
<reference evidence="1 2" key="1">
    <citation type="submission" date="2020-04" db="EMBL/GenBank/DDBJ databases">
        <title>Genome sequencing of novel species.</title>
        <authorList>
            <person name="Heo J."/>
            <person name="Kim S.-J."/>
            <person name="Kim J.-S."/>
            <person name="Hong S.-B."/>
            <person name="Kwon S.-W."/>
        </authorList>
    </citation>
    <scope>NUCLEOTIDE SEQUENCE [LARGE SCALE GENOMIC DNA]</scope>
    <source>
        <strain evidence="1 2">MFER-1</strain>
    </source>
</reference>
<proteinExistence type="predicted"/>
<protein>
    <submittedName>
        <fullName evidence="1">Uncharacterized protein</fullName>
    </submittedName>
</protein>